<keyword evidence="1" id="KW-0805">Transcription regulation</keyword>
<dbReference type="Gene3D" id="1.10.10.60">
    <property type="entry name" value="Homeodomain-like"/>
    <property type="match status" value="1"/>
</dbReference>
<evidence type="ECO:0000256" key="2">
    <source>
        <dbReference type="ARBA" id="ARBA00023125"/>
    </source>
</evidence>
<accession>A0A1M6RJ81</accession>
<dbReference type="SUPFAM" id="SSF52317">
    <property type="entry name" value="Class I glutamine amidotransferase-like"/>
    <property type="match status" value="1"/>
</dbReference>
<evidence type="ECO:0000256" key="3">
    <source>
        <dbReference type="ARBA" id="ARBA00023163"/>
    </source>
</evidence>
<dbReference type="InterPro" id="IPR018060">
    <property type="entry name" value="HTH_AraC"/>
</dbReference>
<dbReference type="Gene3D" id="3.40.50.880">
    <property type="match status" value="1"/>
</dbReference>
<keyword evidence="3" id="KW-0804">Transcription</keyword>
<dbReference type="InterPro" id="IPR002818">
    <property type="entry name" value="DJ-1/PfpI"/>
</dbReference>
<dbReference type="Pfam" id="PF12833">
    <property type="entry name" value="HTH_18"/>
    <property type="match status" value="1"/>
</dbReference>
<gene>
    <name evidence="5" type="ORF">SAMN05216369_1542</name>
</gene>
<organism evidence="5 6">
    <name type="scientific">Marinobacter antarcticus</name>
    <dbReference type="NCBI Taxonomy" id="564117"/>
    <lineage>
        <taxon>Bacteria</taxon>
        <taxon>Pseudomonadati</taxon>
        <taxon>Pseudomonadota</taxon>
        <taxon>Gammaproteobacteria</taxon>
        <taxon>Pseudomonadales</taxon>
        <taxon>Marinobacteraceae</taxon>
        <taxon>Marinobacter</taxon>
    </lineage>
</organism>
<dbReference type="PANTHER" id="PTHR43130">
    <property type="entry name" value="ARAC-FAMILY TRANSCRIPTIONAL REGULATOR"/>
    <property type="match status" value="1"/>
</dbReference>
<protein>
    <submittedName>
        <fullName evidence="5">Transcriptional regulator, AraC family with amidase-like domain</fullName>
    </submittedName>
</protein>
<keyword evidence="6" id="KW-1185">Reference proteome</keyword>
<dbReference type="Proteomes" id="UP000184497">
    <property type="component" value="Unassembled WGS sequence"/>
</dbReference>
<dbReference type="InterPro" id="IPR029062">
    <property type="entry name" value="Class_I_gatase-like"/>
</dbReference>
<dbReference type="InterPro" id="IPR020449">
    <property type="entry name" value="Tscrpt_reg_AraC-type_HTH"/>
</dbReference>
<dbReference type="PROSITE" id="PS01124">
    <property type="entry name" value="HTH_ARAC_FAMILY_2"/>
    <property type="match status" value="1"/>
</dbReference>
<name>A0A1M6RJ81_9GAMM</name>
<dbReference type="Pfam" id="PF01965">
    <property type="entry name" value="DJ-1_PfpI"/>
    <property type="match status" value="1"/>
</dbReference>
<proteinExistence type="predicted"/>
<dbReference type="SMART" id="SM00342">
    <property type="entry name" value="HTH_ARAC"/>
    <property type="match status" value="1"/>
</dbReference>
<dbReference type="AlphaFoldDB" id="A0A1M6RJ81"/>
<dbReference type="GO" id="GO:0043565">
    <property type="term" value="F:sequence-specific DNA binding"/>
    <property type="evidence" value="ECO:0007669"/>
    <property type="project" value="InterPro"/>
</dbReference>
<evidence type="ECO:0000259" key="4">
    <source>
        <dbReference type="PROSITE" id="PS01124"/>
    </source>
</evidence>
<dbReference type="InterPro" id="IPR009057">
    <property type="entry name" value="Homeodomain-like_sf"/>
</dbReference>
<dbReference type="STRING" id="564117.SAMN05216369_1542"/>
<dbReference type="PANTHER" id="PTHR43130:SF11">
    <property type="entry name" value="TRANSCRIPTIONAL REGULATORY PROTEIN"/>
    <property type="match status" value="1"/>
</dbReference>
<dbReference type="EMBL" id="FRAQ01000001">
    <property type="protein sequence ID" value="SHK32502.1"/>
    <property type="molecule type" value="Genomic_DNA"/>
</dbReference>
<reference evidence="6" key="1">
    <citation type="submission" date="2016-11" db="EMBL/GenBank/DDBJ databases">
        <authorList>
            <person name="Varghese N."/>
            <person name="Submissions S."/>
        </authorList>
    </citation>
    <scope>NUCLEOTIDE SEQUENCE [LARGE SCALE GENOMIC DNA]</scope>
    <source>
        <strain evidence="6">CGMCC 1.10835</strain>
    </source>
</reference>
<dbReference type="PRINTS" id="PR00032">
    <property type="entry name" value="HTHARAC"/>
</dbReference>
<sequence length="376" mass="41260">MQLPDNLTERQLVATGSHNRVFLRTGVYDIIMVDSATTLQTGALMQTVSVIGFDGALASAITGVIDLFRLAGVTWARIHDEQPVPRFNTRLLTRNGDPCRCINGITLLSDGSWEELDTNSADLVIVPTIGAPIDRVLASNPDLIAWLSQFHNLNGSSAGQVRVASNCTGAFLLAEAGLLDGREATTHWGFSNLFRQRYPLVNLNPEKLVTVDGHIACAGGGMAWWDLGVQLIERHAGAQVARELAKAFVIDAGRNSQAPYSALQTKRYHSDPVILKLQDWLEEHYVEAVNLHSLAALSGLTTRSLMRRFKLATGDTPTGYLQAIRIEAARQHLENSRLPVEDVTRLVGYEDVSSFSRLFRKQTGLAPGAYRSRFGR</sequence>
<dbReference type="PROSITE" id="PS00041">
    <property type="entry name" value="HTH_ARAC_FAMILY_1"/>
    <property type="match status" value="1"/>
</dbReference>
<dbReference type="InterPro" id="IPR052158">
    <property type="entry name" value="INH-QAR"/>
</dbReference>
<dbReference type="CDD" id="cd03138">
    <property type="entry name" value="GATase1_AraC_2"/>
    <property type="match status" value="1"/>
</dbReference>
<evidence type="ECO:0000313" key="6">
    <source>
        <dbReference type="Proteomes" id="UP000184497"/>
    </source>
</evidence>
<dbReference type="GO" id="GO:0003700">
    <property type="term" value="F:DNA-binding transcription factor activity"/>
    <property type="evidence" value="ECO:0007669"/>
    <property type="project" value="InterPro"/>
</dbReference>
<feature type="domain" description="HTH araC/xylS-type" evidence="4">
    <location>
        <begin position="275"/>
        <end position="373"/>
    </location>
</feature>
<dbReference type="GO" id="GO:0009893">
    <property type="term" value="P:positive regulation of metabolic process"/>
    <property type="evidence" value="ECO:0007669"/>
    <property type="project" value="UniProtKB-ARBA"/>
</dbReference>
<evidence type="ECO:0000256" key="1">
    <source>
        <dbReference type="ARBA" id="ARBA00023015"/>
    </source>
</evidence>
<dbReference type="SUPFAM" id="SSF46689">
    <property type="entry name" value="Homeodomain-like"/>
    <property type="match status" value="2"/>
</dbReference>
<evidence type="ECO:0000313" key="5">
    <source>
        <dbReference type="EMBL" id="SHK32502.1"/>
    </source>
</evidence>
<dbReference type="InterPro" id="IPR018062">
    <property type="entry name" value="HTH_AraC-typ_CS"/>
</dbReference>
<keyword evidence="2" id="KW-0238">DNA-binding</keyword>